<dbReference type="RefSeq" id="WP_242166002.1">
    <property type="nucleotide sequence ID" value="NZ_JAJMLW010000003.1"/>
</dbReference>
<dbReference type="Pfam" id="PF04434">
    <property type="entry name" value="SWIM"/>
    <property type="match status" value="1"/>
</dbReference>
<dbReference type="InterPro" id="IPR027417">
    <property type="entry name" value="P-loop_NTPase"/>
</dbReference>
<evidence type="ECO:0000259" key="4">
    <source>
        <dbReference type="PROSITE" id="PS51192"/>
    </source>
</evidence>
<keyword evidence="2" id="KW-0862">Zinc</keyword>
<keyword evidence="6" id="KW-0547">Nucleotide-binding</keyword>
<name>A0ABS9WI90_9ACTN</name>
<evidence type="ECO:0000256" key="2">
    <source>
        <dbReference type="PROSITE-ProRule" id="PRU00325"/>
    </source>
</evidence>
<evidence type="ECO:0000313" key="7">
    <source>
        <dbReference type="Proteomes" id="UP001430755"/>
    </source>
</evidence>
<evidence type="ECO:0000259" key="3">
    <source>
        <dbReference type="PROSITE" id="PS50966"/>
    </source>
</evidence>
<dbReference type="InterPro" id="IPR000330">
    <property type="entry name" value="SNF2_N"/>
</dbReference>
<keyword evidence="2" id="KW-0479">Metal-binding</keyword>
<dbReference type="InterPro" id="IPR014001">
    <property type="entry name" value="Helicase_ATP-bd"/>
</dbReference>
<dbReference type="InterPro" id="IPR038718">
    <property type="entry name" value="SNF2-like_sf"/>
</dbReference>
<dbReference type="EMBL" id="JAJMLW010000003">
    <property type="protein sequence ID" value="MCI2242591.1"/>
    <property type="molecule type" value="Genomic_DNA"/>
</dbReference>
<dbReference type="Pfam" id="PF08455">
    <property type="entry name" value="SNF2_assoc"/>
    <property type="match status" value="1"/>
</dbReference>
<dbReference type="PANTHER" id="PTHR10799">
    <property type="entry name" value="SNF2/RAD54 HELICASE FAMILY"/>
    <property type="match status" value="1"/>
</dbReference>
<protein>
    <submittedName>
        <fullName evidence="6">SNF2 family helicase</fullName>
    </submittedName>
</protein>
<evidence type="ECO:0000256" key="1">
    <source>
        <dbReference type="ARBA" id="ARBA00022801"/>
    </source>
</evidence>
<dbReference type="SUPFAM" id="SSF52540">
    <property type="entry name" value="P-loop containing nucleoside triphosphate hydrolases"/>
    <property type="match status" value="2"/>
</dbReference>
<dbReference type="Pfam" id="PF00271">
    <property type="entry name" value="Helicase_C"/>
    <property type="match status" value="1"/>
</dbReference>
<dbReference type="CDD" id="cd18793">
    <property type="entry name" value="SF2_C_SNF"/>
    <property type="match status" value="1"/>
</dbReference>
<dbReference type="Gene3D" id="3.40.50.10810">
    <property type="entry name" value="Tandem AAA-ATPase domain"/>
    <property type="match status" value="1"/>
</dbReference>
<organism evidence="6 7">
    <name type="scientific">Adlercreutzia faecimuris</name>
    <dbReference type="NCBI Taxonomy" id="2897341"/>
    <lineage>
        <taxon>Bacteria</taxon>
        <taxon>Bacillati</taxon>
        <taxon>Actinomycetota</taxon>
        <taxon>Coriobacteriia</taxon>
        <taxon>Eggerthellales</taxon>
        <taxon>Eggerthellaceae</taxon>
        <taxon>Adlercreutzia</taxon>
    </lineage>
</organism>
<evidence type="ECO:0000313" key="6">
    <source>
        <dbReference type="EMBL" id="MCI2242591.1"/>
    </source>
</evidence>
<sequence>MISEDEIARHCTARTLQRARSIAERAQDILTRQCRYAGGETKLSAFVASSAGWSDRYRTSVTLDEAAGQVVDYACTCPAFRGSDGMCKHAAALALAFVARPDGFIGYRPGAAPQTSPALASYLDRVRRASHEALREAVDVELVLGYAYENWTARFRVAGPRGGYALRSLAEFASALRLGETVTYGQKLSFAHAPEAFTAHGRALAAFIERAVAERTRLGARRPGRTDGDLRELHLSEAEVVDLIDLEGGRTFTLEGGDGVLRRTNQVSAIDEDPPLTVRLCALEPGGYTVMRDEPLVFAAAGERMYAVHDDLLYRCSPAFARCAGFLRAVYQSSDEELFVAEADLPLFCAEVLPRLEESLTVSAPAQIDRYRPVPCALEFRLDREGCAVTVLAHAVYGEARLPLAVPPSALASQVEAAHGAPVTAGIAAPGGPAAAGGPAPLRDEAAERRACELLGAYFRPDATLPLADGDGVERLLFGGLARLQSLGEVFTTPAFDRLIADGKPRVDVGLSLHGSLLDLDVSSADMPPEELAALLDSYRRRRRYHRLRDGAFLSLEGYDLSELERLADDLGLSAADLASGRVELPAWRAFYLDEALPDARRDEGFERYVERLRAVDLGAYEPPRDLRAELRPYQREGFAWLSALADLGLGGILADEMGLGKSVQLIALLLARADDLRASGGTLIVCPASLVYHWTAELRRFAPSLSAAAVAGPKRDRDRVRAHGADVLVTSYDLLRRDAEAWEARELGCAVLDEAQYVKNQATLTARAAKRLHAPLRLALTGTPVENRLSELWSIFDFLMPGLLGSYASFSQRFEASILGREEEPDADEAADAAARLAALVGPFVLRRLKADVLPDLPPKLESVVAVPLRGEQAKLYAAHEQRLRQDLAAPKPKDGRGFDARKVEVLAELTRLRQLCCDPALVYENFRGRAAKMDAIMDLVAEARDGGQKTLVFSQFTTYLARIAERLDRDGVPYYVITGATPKRRRLELVEAFNGDDTPVFLVSLRAGGTGLNLTGASVVIHADPWWNAAAEAQASDRAHRIGQTEAVSVYRVIAEGTVEERILRLQERKADLADAVIGAADGVSLARLTQEDLIDLLSGD</sequence>
<dbReference type="GO" id="GO:0004386">
    <property type="term" value="F:helicase activity"/>
    <property type="evidence" value="ECO:0007669"/>
    <property type="project" value="UniProtKB-KW"/>
</dbReference>
<dbReference type="InterPro" id="IPR049730">
    <property type="entry name" value="SNF2/RAD54-like_C"/>
</dbReference>
<keyword evidence="1" id="KW-0378">Hydrolase</keyword>
<keyword evidence="2" id="KW-0863">Zinc-finger</keyword>
<dbReference type="CDD" id="cd18012">
    <property type="entry name" value="DEXQc_arch_SWI2_SNF2"/>
    <property type="match status" value="1"/>
</dbReference>
<dbReference type="SMART" id="SM00490">
    <property type="entry name" value="HELICc"/>
    <property type="match status" value="1"/>
</dbReference>
<dbReference type="PROSITE" id="PS51192">
    <property type="entry name" value="HELICASE_ATP_BIND_1"/>
    <property type="match status" value="1"/>
</dbReference>
<dbReference type="PROSITE" id="PS51194">
    <property type="entry name" value="HELICASE_CTER"/>
    <property type="match status" value="1"/>
</dbReference>
<dbReference type="Proteomes" id="UP001430755">
    <property type="component" value="Unassembled WGS sequence"/>
</dbReference>
<dbReference type="PROSITE" id="PS50966">
    <property type="entry name" value="ZF_SWIM"/>
    <property type="match status" value="1"/>
</dbReference>
<dbReference type="InterPro" id="IPR007527">
    <property type="entry name" value="Znf_SWIM"/>
</dbReference>
<comment type="caution">
    <text evidence="6">The sequence shown here is derived from an EMBL/GenBank/DDBJ whole genome shotgun (WGS) entry which is preliminary data.</text>
</comment>
<dbReference type="Pfam" id="PF00176">
    <property type="entry name" value="SNF2-rel_dom"/>
    <property type="match status" value="1"/>
</dbReference>
<gene>
    <name evidence="6" type="ORF">LPT13_09535</name>
</gene>
<dbReference type="SMART" id="SM00487">
    <property type="entry name" value="DEXDc"/>
    <property type="match status" value="1"/>
</dbReference>
<dbReference type="Gene3D" id="3.40.50.300">
    <property type="entry name" value="P-loop containing nucleotide triphosphate hydrolases"/>
    <property type="match status" value="1"/>
</dbReference>
<keyword evidence="6" id="KW-0067">ATP-binding</keyword>
<keyword evidence="7" id="KW-1185">Reference proteome</keyword>
<feature type="domain" description="Helicase ATP-binding" evidence="4">
    <location>
        <begin position="643"/>
        <end position="803"/>
    </location>
</feature>
<feature type="domain" description="Helicase C-terminal" evidence="5">
    <location>
        <begin position="934"/>
        <end position="1097"/>
    </location>
</feature>
<accession>A0ABS9WI90</accession>
<feature type="domain" description="SWIM-type" evidence="3">
    <location>
        <begin position="57"/>
        <end position="98"/>
    </location>
</feature>
<evidence type="ECO:0000259" key="5">
    <source>
        <dbReference type="PROSITE" id="PS51194"/>
    </source>
</evidence>
<dbReference type="InterPro" id="IPR013663">
    <property type="entry name" value="Helicase_SWF/SNF/SWI_bac"/>
</dbReference>
<keyword evidence="6" id="KW-0347">Helicase</keyword>
<reference evidence="6" key="1">
    <citation type="submission" date="2021-11" db="EMBL/GenBank/DDBJ databases">
        <title>A Novel Adlercreutzia Species, isolated from a Allomyrina dichotoma larva feces.</title>
        <authorList>
            <person name="Suh M.K."/>
        </authorList>
    </citation>
    <scope>NUCLEOTIDE SEQUENCE</scope>
    <source>
        <strain evidence="6">JBNU-10</strain>
    </source>
</reference>
<dbReference type="InterPro" id="IPR001650">
    <property type="entry name" value="Helicase_C-like"/>
</dbReference>
<proteinExistence type="predicted"/>